<dbReference type="OrthoDB" id="5679025at2"/>
<evidence type="ECO:0000313" key="2">
    <source>
        <dbReference type="EMBL" id="KFI30671.1"/>
    </source>
</evidence>
<dbReference type="AlphaFoldDB" id="A0A086Y8S1"/>
<comment type="caution">
    <text evidence="2">The sequence shown here is derived from an EMBL/GenBank/DDBJ whole genome shotgun (WGS) entry which is preliminary data.</text>
</comment>
<dbReference type="RefSeq" id="WP_035708733.1">
    <property type="nucleotide sequence ID" value="NZ_CAMIFG010000021.1"/>
</dbReference>
<proteinExistence type="predicted"/>
<feature type="domain" description="DUF2726" evidence="1">
    <location>
        <begin position="84"/>
        <end position="181"/>
    </location>
</feature>
<keyword evidence="3" id="KW-1185">Reference proteome</keyword>
<organism evidence="2 3">
    <name type="scientific">Haematobacter massiliensis</name>
    <dbReference type="NCBI Taxonomy" id="195105"/>
    <lineage>
        <taxon>Bacteria</taxon>
        <taxon>Pseudomonadati</taxon>
        <taxon>Pseudomonadota</taxon>
        <taxon>Alphaproteobacteria</taxon>
        <taxon>Rhodobacterales</taxon>
        <taxon>Paracoccaceae</taxon>
        <taxon>Haematobacter</taxon>
    </lineage>
</organism>
<gene>
    <name evidence="2" type="ORF">CN97_12325</name>
</gene>
<reference evidence="2 3" key="1">
    <citation type="submission" date="2014-03" db="EMBL/GenBank/DDBJ databases">
        <title>Genome of Haematobacter massiliensis CCUG 47968.</title>
        <authorList>
            <person name="Wang D."/>
            <person name="Wang G."/>
        </authorList>
    </citation>
    <scope>NUCLEOTIDE SEQUENCE [LARGE SCALE GENOMIC DNA]</scope>
    <source>
        <strain evidence="2 3">CCUG 47968</strain>
    </source>
</reference>
<sequence length="206" mass="21707">MEEISISLDGARLTPALPAIAIAVGIGLTLLWALSCAAAAYFLGRSRRKTPSPMADPLKQLEAVRNVEFTVKPLLPPSTAHVLPLVEAALAEYAPEHRVMAQVALQEAIQPVTTTSTSASLRADMSIKSKRLDIAVVNDEGQLVAALGCAGSHCSPIRDSIRREALQSAGIPYLDLNEVRDELAICSFIAQKVAGTAGPTRLSSAA</sequence>
<accession>A0A086Y8S1</accession>
<dbReference type="EMBL" id="JGYG01000003">
    <property type="protein sequence ID" value="KFI30671.1"/>
    <property type="molecule type" value="Genomic_DNA"/>
</dbReference>
<evidence type="ECO:0000259" key="1">
    <source>
        <dbReference type="Pfam" id="PF10881"/>
    </source>
</evidence>
<dbReference type="InterPro" id="IPR024402">
    <property type="entry name" value="DUF2726"/>
</dbReference>
<dbReference type="Proteomes" id="UP000028826">
    <property type="component" value="Unassembled WGS sequence"/>
</dbReference>
<evidence type="ECO:0000313" key="3">
    <source>
        <dbReference type="Proteomes" id="UP000028826"/>
    </source>
</evidence>
<dbReference type="Pfam" id="PF10881">
    <property type="entry name" value="DUF2726"/>
    <property type="match status" value="1"/>
</dbReference>
<name>A0A086Y8S1_9RHOB</name>
<protein>
    <recommendedName>
        <fullName evidence="1">DUF2726 domain-containing protein</fullName>
    </recommendedName>
</protein>